<dbReference type="GO" id="GO:0070040">
    <property type="term" value="F:rRNA (adenine(2503)-C2-)-methyltransferase activity"/>
    <property type="evidence" value="ECO:0007669"/>
    <property type="project" value="UniProtKB-UniRule"/>
</dbReference>
<comment type="similarity">
    <text evidence="11">Belongs to the radical SAM superfamily. RlmN family.</text>
</comment>
<accession>A0A955L6A1</accession>
<evidence type="ECO:0000256" key="3">
    <source>
        <dbReference type="ARBA" id="ARBA00022490"/>
    </source>
</evidence>
<comment type="caution">
    <text evidence="13">The sequence shown here is derived from an EMBL/GenBank/DDBJ whole genome shotgun (WGS) entry which is preliminary data.</text>
</comment>
<feature type="active site" description="Proton acceptor" evidence="11">
    <location>
        <position position="82"/>
    </location>
</feature>
<dbReference type="InterPro" id="IPR027492">
    <property type="entry name" value="RNA_MTrfase_RlmN"/>
</dbReference>
<evidence type="ECO:0000256" key="8">
    <source>
        <dbReference type="ARBA" id="ARBA00022723"/>
    </source>
</evidence>
<comment type="subcellular location">
    <subcellularLocation>
        <location evidence="1 11">Cytoplasm</location>
    </subcellularLocation>
</comment>
<evidence type="ECO:0000259" key="12">
    <source>
        <dbReference type="PROSITE" id="PS51918"/>
    </source>
</evidence>
<dbReference type="GO" id="GO:0051539">
    <property type="term" value="F:4 iron, 4 sulfur cluster binding"/>
    <property type="evidence" value="ECO:0007669"/>
    <property type="project" value="UniProtKB-UniRule"/>
</dbReference>
<sequence>MIEEFIKTHNLPNFRLKQFNQQFYKESIKNFGDLSTWPKDLRDKLATEVDFMDLELEKEYISKNKDTIKVLFRRKVDNQRIETVLMKHRDGRNTVCVSCMVGCPVNCTFCATGKMGFGGNLSAKEIVDQVMYFQRQLHEQDDKVTNIVFMGMGEPMLNLPEVEKSIEVFTNPDKLGMSSRRLTISTSGYVPQLKKLIDDGFKGRVAISLHAPNQELREKLMPVAKLFPLEKLIEALDDYVEITNKRISYEYVMIKDVNDLPEHANQLADLFEDRLAHINLIPYNPIAERDFQRTTNNHLREFTRILTKRKIHYTIRQTMGDDVNAACGQLADRANKKHQAKKISG</sequence>
<comment type="function">
    <text evidence="11">Specifically methylates position 2 of adenine 2503 in 23S rRNA and position 2 of adenine 37 in tRNAs.</text>
</comment>
<evidence type="ECO:0000256" key="11">
    <source>
        <dbReference type="HAMAP-Rule" id="MF_01849"/>
    </source>
</evidence>
<dbReference type="EC" id="2.1.1.192" evidence="11"/>
<dbReference type="EMBL" id="JAGQLK010000142">
    <property type="protein sequence ID" value="MCA9383809.1"/>
    <property type="molecule type" value="Genomic_DNA"/>
</dbReference>
<evidence type="ECO:0000256" key="4">
    <source>
        <dbReference type="ARBA" id="ARBA00022552"/>
    </source>
</evidence>
<dbReference type="AlphaFoldDB" id="A0A955L6A1"/>
<reference evidence="13" key="2">
    <citation type="journal article" date="2021" name="Microbiome">
        <title>Successional dynamics and alternative stable states in a saline activated sludge microbial community over 9 years.</title>
        <authorList>
            <person name="Wang Y."/>
            <person name="Ye J."/>
            <person name="Ju F."/>
            <person name="Liu L."/>
            <person name="Boyd J.A."/>
            <person name="Deng Y."/>
            <person name="Parks D.H."/>
            <person name="Jiang X."/>
            <person name="Yin X."/>
            <person name="Woodcroft B.J."/>
            <person name="Tyson G.W."/>
            <person name="Hugenholtz P."/>
            <person name="Polz M.F."/>
            <person name="Zhang T."/>
        </authorList>
    </citation>
    <scope>NUCLEOTIDE SEQUENCE</scope>
    <source>
        <strain evidence="13">HKST-UBA14</strain>
    </source>
</reference>
<dbReference type="SFLD" id="SFLDS00029">
    <property type="entry name" value="Radical_SAM"/>
    <property type="match status" value="1"/>
</dbReference>
<dbReference type="GO" id="GO:0046872">
    <property type="term" value="F:metal ion binding"/>
    <property type="evidence" value="ECO:0007669"/>
    <property type="project" value="UniProtKB-KW"/>
</dbReference>
<keyword evidence="4 11" id="KW-0698">rRNA processing</keyword>
<dbReference type="Pfam" id="PF04055">
    <property type="entry name" value="Radical_SAM"/>
    <property type="match status" value="1"/>
</dbReference>
<comment type="catalytic activity">
    <reaction evidence="11">
        <text>adenosine(37) in tRNA + 2 reduced [2Fe-2S]-[ferredoxin] + 2 S-adenosyl-L-methionine = 2-methyladenosine(37) in tRNA + 5'-deoxyadenosine + L-methionine + 2 oxidized [2Fe-2S]-[ferredoxin] + S-adenosyl-L-homocysteine</text>
        <dbReference type="Rhea" id="RHEA:43332"/>
        <dbReference type="Rhea" id="RHEA-COMP:10000"/>
        <dbReference type="Rhea" id="RHEA-COMP:10001"/>
        <dbReference type="Rhea" id="RHEA-COMP:10162"/>
        <dbReference type="Rhea" id="RHEA-COMP:10485"/>
        <dbReference type="ChEBI" id="CHEBI:17319"/>
        <dbReference type="ChEBI" id="CHEBI:33737"/>
        <dbReference type="ChEBI" id="CHEBI:33738"/>
        <dbReference type="ChEBI" id="CHEBI:57844"/>
        <dbReference type="ChEBI" id="CHEBI:57856"/>
        <dbReference type="ChEBI" id="CHEBI:59789"/>
        <dbReference type="ChEBI" id="CHEBI:74411"/>
        <dbReference type="ChEBI" id="CHEBI:74497"/>
        <dbReference type="EC" id="2.1.1.192"/>
    </reaction>
</comment>
<dbReference type="PANTHER" id="PTHR30544:SF5">
    <property type="entry name" value="RADICAL SAM CORE DOMAIN-CONTAINING PROTEIN"/>
    <property type="match status" value="1"/>
</dbReference>
<evidence type="ECO:0000256" key="10">
    <source>
        <dbReference type="ARBA" id="ARBA00023014"/>
    </source>
</evidence>
<feature type="binding site" evidence="11">
    <location>
        <begin position="208"/>
        <end position="210"/>
    </location>
    <ligand>
        <name>S-adenosyl-L-methionine</name>
        <dbReference type="ChEBI" id="CHEBI:59789"/>
    </ligand>
</feature>
<evidence type="ECO:0000256" key="2">
    <source>
        <dbReference type="ARBA" id="ARBA00022485"/>
    </source>
</evidence>
<dbReference type="GO" id="GO:0019843">
    <property type="term" value="F:rRNA binding"/>
    <property type="evidence" value="ECO:0007669"/>
    <property type="project" value="UniProtKB-UniRule"/>
</dbReference>
<dbReference type="InterPro" id="IPR007197">
    <property type="entry name" value="rSAM"/>
</dbReference>
<feature type="binding site" evidence="11">
    <location>
        <position position="107"/>
    </location>
    <ligand>
        <name>[4Fe-4S] cluster</name>
        <dbReference type="ChEBI" id="CHEBI:49883"/>
        <note>4Fe-4S-S-AdoMet</note>
    </ligand>
</feature>
<dbReference type="SFLD" id="SFLDF00275">
    <property type="entry name" value="adenosine_C2_methyltransferase"/>
    <property type="match status" value="1"/>
</dbReference>
<evidence type="ECO:0000256" key="7">
    <source>
        <dbReference type="ARBA" id="ARBA00022691"/>
    </source>
</evidence>
<keyword evidence="7 11" id="KW-0949">S-adenosyl-L-methionine</keyword>
<evidence type="ECO:0000256" key="6">
    <source>
        <dbReference type="ARBA" id="ARBA00022679"/>
    </source>
</evidence>
<dbReference type="InterPro" id="IPR013785">
    <property type="entry name" value="Aldolase_TIM"/>
</dbReference>
<organism evidence="13 14">
    <name type="scientific">Candidatus Dojkabacteria bacterium</name>
    <dbReference type="NCBI Taxonomy" id="2099670"/>
    <lineage>
        <taxon>Bacteria</taxon>
        <taxon>Candidatus Dojkabacteria</taxon>
    </lineage>
</organism>
<comment type="caution">
    <text evidence="11">Lacks conserved residue(s) required for the propagation of feature annotation.</text>
</comment>
<proteinExistence type="inferred from homology"/>
<gene>
    <name evidence="11 13" type="primary">rlmN</name>
    <name evidence="13" type="ORF">KC909_05595</name>
</gene>
<dbReference type="Gene3D" id="3.20.20.70">
    <property type="entry name" value="Aldolase class I"/>
    <property type="match status" value="1"/>
</dbReference>
<feature type="binding site" evidence="11">
    <location>
        <position position="103"/>
    </location>
    <ligand>
        <name>[4Fe-4S] cluster</name>
        <dbReference type="ChEBI" id="CHEBI:49883"/>
        <note>4Fe-4S-S-AdoMet</note>
    </ligand>
</feature>
<keyword evidence="11" id="KW-1015">Disulfide bond</keyword>
<dbReference type="Proteomes" id="UP000783287">
    <property type="component" value="Unassembled WGS sequence"/>
</dbReference>
<feature type="binding site" evidence="11">
    <location>
        <position position="284"/>
    </location>
    <ligand>
        <name>S-adenosyl-L-methionine</name>
        <dbReference type="ChEBI" id="CHEBI:59789"/>
    </ligand>
</feature>
<keyword evidence="3 11" id="KW-0963">Cytoplasm</keyword>
<dbReference type="PIRSF" id="PIRSF006004">
    <property type="entry name" value="CHP00048"/>
    <property type="match status" value="1"/>
</dbReference>
<feature type="binding site" evidence="11">
    <location>
        <position position="185"/>
    </location>
    <ligand>
        <name>S-adenosyl-L-methionine</name>
        <dbReference type="ChEBI" id="CHEBI:59789"/>
    </ligand>
</feature>
<evidence type="ECO:0000256" key="5">
    <source>
        <dbReference type="ARBA" id="ARBA00022603"/>
    </source>
</evidence>
<dbReference type="SFLD" id="SFLDG01062">
    <property type="entry name" value="methyltransferase_(Class_A)"/>
    <property type="match status" value="1"/>
</dbReference>
<dbReference type="HAMAP" id="MF_01849">
    <property type="entry name" value="RNA_methyltr_RlmN"/>
    <property type="match status" value="1"/>
</dbReference>
<keyword evidence="5 11" id="KW-0489">Methyltransferase</keyword>
<evidence type="ECO:0000256" key="1">
    <source>
        <dbReference type="ARBA" id="ARBA00004496"/>
    </source>
</evidence>
<dbReference type="CDD" id="cd01335">
    <property type="entry name" value="Radical_SAM"/>
    <property type="match status" value="1"/>
</dbReference>
<dbReference type="GO" id="GO:0005737">
    <property type="term" value="C:cytoplasm"/>
    <property type="evidence" value="ECO:0007669"/>
    <property type="project" value="UniProtKB-SubCell"/>
</dbReference>
<dbReference type="InterPro" id="IPR004383">
    <property type="entry name" value="rRNA_lsu_MTrfase_RlmN/Cfr"/>
</dbReference>
<dbReference type="GO" id="GO:0030488">
    <property type="term" value="P:tRNA methylation"/>
    <property type="evidence" value="ECO:0007669"/>
    <property type="project" value="UniProtKB-UniRule"/>
</dbReference>
<evidence type="ECO:0000313" key="13">
    <source>
        <dbReference type="EMBL" id="MCA9383809.1"/>
    </source>
</evidence>
<keyword evidence="6 11" id="KW-0808">Transferase</keyword>
<keyword evidence="8 11" id="KW-0479">Metal-binding</keyword>
<keyword evidence="10 11" id="KW-0411">Iron-sulfur</keyword>
<dbReference type="Gene3D" id="1.10.150.530">
    <property type="match status" value="1"/>
</dbReference>
<feature type="active site" description="S-methylcysteine intermediate" evidence="11">
    <location>
        <position position="327"/>
    </location>
</feature>
<comment type="miscellaneous">
    <text evidence="11">Reaction proceeds by a ping-pong mechanism involving intermediate methylation of a conserved cysteine residue.</text>
</comment>
<name>A0A955L6A1_9BACT</name>
<keyword evidence="9 11" id="KW-0408">Iron</keyword>
<evidence type="ECO:0000313" key="14">
    <source>
        <dbReference type="Proteomes" id="UP000783287"/>
    </source>
</evidence>
<protein>
    <recommendedName>
        <fullName evidence="11">Probable dual-specificity RNA methyltransferase RlmN</fullName>
        <ecNumber evidence="11">2.1.1.192</ecNumber>
    </recommendedName>
    <alternativeName>
        <fullName evidence="11">23S rRNA (adenine(2503)-C(2))-methyltransferase</fullName>
    </alternativeName>
    <alternativeName>
        <fullName evidence="11">23S rRNA m2A2503 methyltransferase</fullName>
    </alternativeName>
    <alternativeName>
        <fullName evidence="11">Ribosomal RNA large subunit methyltransferase N</fullName>
    </alternativeName>
    <alternativeName>
        <fullName evidence="11">tRNA (adenine(37)-C(2))-methyltransferase</fullName>
    </alternativeName>
    <alternativeName>
        <fullName evidence="11">tRNA m2A37 methyltransferase</fullName>
    </alternativeName>
</protein>
<dbReference type="PROSITE" id="PS51918">
    <property type="entry name" value="RADICAL_SAM"/>
    <property type="match status" value="1"/>
</dbReference>
<dbReference type="SUPFAM" id="SSF102114">
    <property type="entry name" value="Radical SAM enzymes"/>
    <property type="match status" value="1"/>
</dbReference>
<dbReference type="FunFam" id="3.20.20.70:FF:000014">
    <property type="entry name" value="Probable dual-specificity RNA methyltransferase RlmN"/>
    <property type="match status" value="1"/>
</dbReference>
<comment type="catalytic activity">
    <reaction evidence="11">
        <text>adenosine(2503) in 23S rRNA + 2 reduced [2Fe-2S]-[ferredoxin] + 2 S-adenosyl-L-methionine = 2-methyladenosine(2503) in 23S rRNA + 5'-deoxyadenosine + L-methionine + 2 oxidized [2Fe-2S]-[ferredoxin] + S-adenosyl-L-homocysteine</text>
        <dbReference type="Rhea" id="RHEA:42916"/>
        <dbReference type="Rhea" id="RHEA-COMP:10000"/>
        <dbReference type="Rhea" id="RHEA-COMP:10001"/>
        <dbReference type="Rhea" id="RHEA-COMP:10152"/>
        <dbReference type="Rhea" id="RHEA-COMP:10282"/>
        <dbReference type="ChEBI" id="CHEBI:17319"/>
        <dbReference type="ChEBI" id="CHEBI:33737"/>
        <dbReference type="ChEBI" id="CHEBI:33738"/>
        <dbReference type="ChEBI" id="CHEBI:57844"/>
        <dbReference type="ChEBI" id="CHEBI:57856"/>
        <dbReference type="ChEBI" id="CHEBI:59789"/>
        <dbReference type="ChEBI" id="CHEBI:74411"/>
        <dbReference type="ChEBI" id="CHEBI:74497"/>
        <dbReference type="EC" id="2.1.1.192"/>
    </reaction>
</comment>
<feature type="binding site" evidence="11">
    <location>
        <position position="110"/>
    </location>
    <ligand>
        <name>[4Fe-4S] cluster</name>
        <dbReference type="ChEBI" id="CHEBI:49883"/>
        <note>4Fe-4S-S-AdoMet</note>
    </ligand>
</feature>
<comment type="cofactor">
    <cofactor evidence="11">
        <name>[4Fe-4S] cluster</name>
        <dbReference type="ChEBI" id="CHEBI:49883"/>
    </cofactor>
    <text evidence="11">Binds 1 [4Fe-4S] cluster. The cluster is coordinated with 3 cysteines and an exchangeable S-adenosyl-L-methionine.</text>
</comment>
<dbReference type="GO" id="GO:0002935">
    <property type="term" value="F:tRNA (adenine(37)-C2)-methyltransferase activity"/>
    <property type="evidence" value="ECO:0007669"/>
    <property type="project" value="UniProtKB-UniRule"/>
</dbReference>
<feature type="binding site" evidence="11">
    <location>
        <begin position="153"/>
        <end position="154"/>
    </location>
    <ligand>
        <name>S-adenosyl-L-methionine</name>
        <dbReference type="ChEBI" id="CHEBI:59789"/>
    </ligand>
</feature>
<keyword evidence="2 11" id="KW-0004">4Fe-4S</keyword>
<dbReference type="PANTHER" id="PTHR30544">
    <property type="entry name" value="23S RRNA METHYLTRANSFERASE"/>
    <property type="match status" value="1"/>
</dbReference>
<keyword evidence="11" id="KW-0819">tRNA processing</keyword>
<dbReference type="InterPro" id="IPR058240">
    <property type="entry name" value="rSAM_sf"/>
</dbReference>
<dbReference type="InterPro" id="IPR040072">
    <property type="entry name" value="Methyltransferase_A"/>
</dbReference>
<dbReference type="NCBIfam" id="TIGR00048">
    <property type="entry name" value="rRNA_mod_RlmN"/>
    <property type="match status" value="1"/>
</dbReference>
<dbReference type="GO" id="GO:0070475">
    <property type="term" value="P:rRNA base methylation"/>
    <property type="evidence" value="ECO:0007669"/>
    <property type="project" value="UniProtKB-UniRule"/>
</dbReference>
<dbReference type="GO" id="GO:0000049">
    <property type="term" value="F:tRNA binding"/>
    <property type="evidence" value="ECO:0007669"/>
    <property type="project" value="UniProtKB-UniRule"/>
</dbReference>
<feature type="domain" description="Radical SAM core" evidence="12">
    <location>
        <begin position="89"/>
        <end position="321"/>
    </location>
</feature>
<evidence type="ECO:0000256" key="9">
    <source>
        <dbReference type="ARBA" id="ARBA00023004"/>
    </source>
</evidence>
<reference evidence="13" key="1">
    <citation type="submission" date="2020-04" db="EMBL/GenBank/DDBJ databases">
        <authorList>
            <person name="Zhang T."/>
        </authorList>
    </citation>
    <scope>NUCLEOTIDE SEQUENCE</scope>
    <source>
        <strain evidence="13">HKST-UBA14</strain>
    </source>
</reference>